<gene>
    <name evidence="1" type="ORF">EVAR_8625_1</name>
</gene>
<protein>
    <submittedName>
        <fullName evidence="1">Uncharacterized protein</fullName>
    </submittedName>
</protein>
<evidence type="ECO:0000313" key="2">
    <source>
        <dbReference type="Proteomes" id="UP000299102"/>
    </source>
</evidence>
<dbReference type="EMBL" id="BGZK01000089">
    <property type="protein sequence ID" value="GBP17626.1"/>
    <property type="molecule type" value="Genomic_DNA"/>
</dbReference>
<accession>A0A4C1TV29</accession>
<dbReference type="AlphaFoldDB" id="A0A4C1TV29"/>
<dbReference type="Proteomes" id="UP000299102">
    <property type="component" value="Unassembled WGS sequence"/>
</dbReference>
<sequence>MLTETCSFASISGCWSAGNSEISIGLRMMNRTRIEIDKGYSGGAILWPARSGKLPEIEWIGEDDLSQRLASAGGGGEAGRAAGNGAQRPVRELRVIDGEARIAILVLQSSSDNILGLRKHAPRNDA</sequence>
<reference evidence="1 2" key="1">
    <citation type="journal article" date="2019" name="Commun. Biol.">
        <title>The bagworm genome reveals a unique fibroin gene that provides high tensile strength.</title>
        <authorList>
            <person name="Kono N."/>
            <person name="Nakamura H."/>
            <person name="Ohtoshi R."/>
            <person name="Tomita M."/>
            <person name="Numata K."/>
            <person name="Arakawa K."/>
        </authorList>
    </citation>
    <scope>NUCLEOTIDE SEQUENCE [LARGE SCALE GENOMIC DNA]</scope>
</reference>
<organism evidence="1 2">
    <name type="scientific">Eumeta variegata</name>
    <name type="common">Bagworm moth</name>
    <name type="synonym">Eumeta japonica</name>
    <dbReference type="NCBI Taxonomy" id="151549"/>
    <lineage>
        <taxon>Eukaryota</taxon>
        <taxon>Metazoa</taxon>
        <taxon>Ecdysozoa</taxon>
        <taxon>Arthropoda</taxon>
        <taxon>Hexapoda</taxon>
        <taxon>Insecta</taxon>
        <taxon>Pterygota</taxon>
        <taxon>Neoptera</taxon>
        <taxon>Endopterygota</taxon>
        <taxon>Lepidoptera</taxon>
        <taxon>Glossata</taxon>
        <taxon>Ditrysia</taxon>
        <taxon>Tineoidea</taxon>
        <taxon>Psychidae</taxon>
        <taxon>Oiketicinae</taxon>
        <taxon>Eumeta</taxon>
    </lineage>
</organism>
<proteinExistence type="predicted"/>
<evidence type="ECO:0000313" key="1">
    <source>
        <dbReference type="EMBL" id="GBP17626.1"/>
    </source>
</evidence>
<name>A0A4C1TV29_EUMVA</name>
<comment type="caution">
    <text evidence="1">The sequence shown here is derived from an EMBL/GenBank/DDBJ whole genome shotgun (WGS) entry which is preliminary data.</text>
</comment>
<keyword evidence="2" id="KW-1185">Reference proteome</keyword>